<dbReference type="Pfam" id="PF00202">
    <property type="entry name" value="Aminotran_3"/>
    <property type="match status" value="1"/>
</dbReference>
<dbReference type="EMBL" id="SNYW01000014">
    <property type="protein sequence ID" value="TDQ77709.1"/>
    <property type="molecule type" value="Genomic_DNA"/>
</dbReference>
<dbReference type="InterPro" id="IPR015421">
    <property type="entry name" value="PyrdxlP-dep_Trfase_major"/>
</dbReference>
<dbReference type="InterPro" id="IPR005814">
    <property type="entry name" value="Aminotrans_3"/>
</dbReference>
<proteinExistence type="inferred from homology"/>
<dbReference type="CDD" id="cd00610">
    <property type="entry name" value="OAT_like"/>
    <property type="match status" value="1"/>
</dbReference>
<keyword evidence="3" id="KW-0663">Pyridoxal phosphate</keyword>
<dbReference type="PANTHER" id="PTHR45688:SF13">
    <property type="entry name" value="ALANINE--GLYOXYLATE AMINOTRANSFERASE 2-LIKE"/>
    <property type="match status" value="1"/>
</dbReference>
<dbReference type="GO" id="GO:0008483">
    <property type="term" value="F:transaminase activity"/>
    <property type="evidence" value="ECO:0007669"/>
    <property type="project" value="InterPro"/>
</dbReference>
<dbReference type="OrthoDB" id="9801834at2"/>
<comment type="caution">
    <text evidence="5">The sequence shown here is derived from an EMBL/GenBank/DDBJ whole genome shotgun (WGS) entry which is preliminary data.</text>
</comment>
<dbReference type="GO" id="GO:0016301">
    <property type="term" value="F:kinase activity"/>
    <property type="evidence" value="ECO:0007669"/>
    <property type="project" value="UniProtKB-KW"/>
</dbReference>
<dbReference type="PANTHER" id="PTHR45688">
    <property type="match status" value="1"/>
</dbReference>
<accession>A0A4R6WNI2</accession>
<dbReference type="GO" id="GO:0016829">
    <property type="term" value="F:lyase activity"/>
    <property type="evidence" value="ECO:0007669"/>
    <property type="project" value="UniProtKB-KW"/>
</dbReference>
<dbReference type="InterPro" id="IPR011009">
    <property type="entry name" value="Kinase-like_dom_sf"/>
</dbReference>
<comment type="cofactor">
    <cofactor evidence="1">
        <name>pyridoxal 5'-phosphate</name>
        <dbReference type="ChEBI" id="CHEBI:597326"/>
    </cofactor>
</comment>
<dbReference type="InterPro" id="IPR049704">
    <property type="entry name" value="Aminotrans_3_PPA_site"/>
</dbReference>
<dbReference type="SUPFAM" id="SSF56112">
    <property type="entry name" value="Protein kinase-like (PK-like)"/>
    <property type="match status" value="1"/>
</dbReference>
<keyword evidence="6" id="KW-1185">Reference proteome</keyword>
<keyword evidence="5" id="KW-0456">Lyase</keyword>
<keyword evidence="5" id="KW-0418">Kinase</keyword>
<comment type="similarity">
    <text evidence="2">Belongs to the class-III pyridoxal-phosphate-dependent aminotransferase family.</text>
</comment>
<sequence>MKFLRANAPRLPLAEIEAFASEHYGLTGELTELYSERDQNLRLREKDGTAWVLKVASAEEDPGIIDCQLMTMRHIEQVDPALPVPRVRLGRDGAATRHITGPDGTQHVFYVLSFLEGEIAQRINIDHALHGRIGDMLARLGRVMRGLFHPAAGSRELLWDVRMLDRLLPHARLFGPGWQQDLVTRIGTHFIAEVRPKLSALRAQLIHGDVHEHNLVLGPDGNISGIIDFGDMFHGPLVIDIADALGDFLTDARTIEGTLRAMVGAYNRVTPLEEDEADLVFDLASARMILTPLINAFRAAQTPDEPNYMAGYGDAPLRVLEAFQQMGRDKVSDIVRDACELPRRAAARPSTENLIARRKRLMGSKLYVFYDPPLHMVKGEGVWLTAADGRRYLDCYNNVPHVGHCHPHVVATLTRQIRTLNTNTRYLGEQVLEYAERLTATMPGGLKVCAFVNSGSEANDIAFRMAKVFTRASGGITMDFAYHGITEASDAFSPSGNYANSVPPYMRTLMAPDGYRGKYRHGTNDMGALYAADADRAIASLQESGHGTAAFMIDSALMTNGVLEPVPGYVAGVAARVRAAGGLVIGDEVQSGFGRMGTFMWGHQHHGIIPDIVTIGKPAGNGHPIGVVVTRPEILEAFLAEYAFFSTFGGNNVSCAAGLAVLDVIEREGLIENSRVVGDHLKAGLKALMKKHNLIGDVRGTGLALGVELVTDRKTQAPAPDETRRLLNLLRDEGVLVGSEGILGNVIKIRPPIVFSKENADTAVAALDRALGKV</sequence>
<dbReference type="GO" id="GO:0030170">
    <property type="term" value="F:pyridoxal phosphate binding"/>
    <property type="evidence" value="ECO:0007669"/>
    <property type="project" value="InterPro"/>
</dbReference>
<reference evidence="5 6" key="1">
    <citation type="submission" date="2019-03" db="EMBL/GenBank/DDBJ databases">
        <title>Genomic Encyclopedia of Type Strains, Phase III (KMG-III): the genomes of soil and plant-associated and newly described type strains.</title>
        <authorList>
            <person name="Whitman W."/>
        </authorList>
    </citation>
    <scope>NUCLEOTIDE SEQUENCE [LARGE SCALE GENOMIC DNA]</scope>
    <source>
        <strain evidence="5 6">CGMCC 1.7660</strain>
    </source>
</reference>
<dbReference type="InterPro" id="IPR002575">
    <property type="entry name" value="Aminoglycoside_PTrfase"/>
</dbReference>
<evidence type="ECO:0000256" key="2">
    <source>
        <dbReference type="ARBA" id="ARBA00008954"/>
    </source>
</evidence>
<keyword evidence="5" id="KW-0808">Transferase</keyword>
<dbReference type="AlphaFoldDB" id="A0A4R6WNI2"/>
<dbReference type="Gene3D" id="3.40.640.10">
    <property type="entry name" value="Type I PLP-dependent aspartate aminotransferase-like (Major domain)"/>
    <property type="match status" value="1"/>
</dbReference>
<dbReference type="Proteomes" id="UP000295783">
    <property type="component" value="Unassembled WGS sequence"/>
</dbReference>
<dbReference type="Gene3D" id="3.90.1200.10">
    <property type="match status" value="1"/>
</dbReference>
<evidence type="ECO:0000313" key="6">
    <source>
        <dbReference type="Proteomes" id="UP000295783"/>
    </source>
</evidence>
<evidence type="ECO:0000256" key="1">
    <source>
        <dbReference type="ARBA" id="ARBA00001933"/>
    </source>
</evidence>
<dbReference type="InterPro" id="IPR015422">
    <property type="entry name" value="PyrdxlP-dep_Trfase_small"/>
</dbReference>
<dbReference type="InterPro" id="IPR015424">
    <property type="entry name" value="PyrdxlP-dep_Trfase"/>
</dbReference>
<evidence type="ECO:0000259" key="4">
    <source>
        <dbReference type="Pfam" id="PF01636"/>
    </source>
</evidence>
<organism evidence="5 6">
    <name type="scientific">Dongia mobilis</name>
    <dbReference type="NCBI Taxonomy" id="578943"/>
    <lineage>
        <taxon>Bacteria</taxon>
        <taxon>Pseudomonadati</taxon>
        <taxon>Pseudomonadota</taxon>
        <taxon>Alphaproteobacteria</taxon>
        <taxon>Rhodospirillales</taxon>
        <taxon>Dongiaceae</taxon>
        <taxon>Dongia</taxon>
    </lineage>
</organism>
<protein>
    <submittedName>
        <fullName evidence="5">Hydroxylysine kinase /5-phosphonooxy-L-lysine phospho-lyase</fullName>
    </submittedName>
</protein>
<evidence type="ECO:0000256" key="3">
    <source>
        <dbReference type="ARBA" id="ARBA00022898"/>
    </source>
</evidence>
<gene>
    <name evidence="5" type="ORF">A8950_3864</name>
</gene>
<name>A0A4R6WNI2_9PROT</name>
<dbReference type="RefSeq" id="WP_133615285.1">
    <property type="nucleotide sequence ID" value="NZ_SNYW01000014.1"/>
</dbReference>
<feature type="domain" description="Aminoglycoside phosphotransferase" evidence="4">
    <location>
        <begin position="40"/>
        <end position="260"/>
    </location>
</feature>
<dbReference type="Gene3D" id="3.90.1150.10">
    <property type="entry name" value="Aspartate Aminotransferase, domain 1"/>
    <property type="match status" value="1"/>
</dbReference>
<dbReference type="Pfam" id="PF01636">
    <property type="entry name" value="APH"/>
    <property type="match status" value="1"/>
</dbReference>
<evidence type="ECO:0000313" key="5">
    <source>
        <dbReference type="EMBL" id="TDQ77709.1"/>
    </source>
</evidence>
<dbReference type="PROSITE" id="PS00600">
    <property type="entry name" value="AA_TRANSFER_CLASS_3"/>
    <property type="match status" value="1"/>
</dbReference>
<dbReference type="SUPFAM" id="SSF53383">
    <property type="entry name" value="PLP-dependent transferases"/>
    <property type="match status" value="1"/>
</dbReference>